<feature type="compositionally biased region" description="Polar residues" evidence="1">
    <location>
        <begin position="76"/>
        <end position="85"/>
    </location>
</feature>
<dbReference type="AlphaFoldDB" id="A0A518HUM5"/>
<feature type="compositionally biased region" description="Basic and acidic residues" evidence="1">
    <location>
        <begin position="86"/>
        <end position="97"/>
    </location>
</feature>
<evidence type="ECO:0000313" key="2">
    <source>
        <dbReference type="EMBL" id="QDV44558.1"/>
    </source>
</evidence>
<proteinExistence type="predicted"/>
<evidence type="ECO:0000256" key="1">
    <source>
        <dbReference type="SAM" id="MobiDB-lite"/>
    </source>
</evidence>
<accession>A0A518HUM5</accession>
<gene>
    <name evidence="2" type="ORF">Enr13x_44240</name>
</gene>
<dbReference type="EMBL" id="CP037423">
    <property type="protein sequence ID" value="QDV44558.1"/>
    <property type="molecule type" value="Genomic_DNA"/>
</dbReference>
<sequence length="139" mass="15569">MQLPSGHGEDEADSCEREIRRARATRFRHLASRIIETVKLESELSSLKGLKKYSNGPFDSYSLIAIEFVATADINDSPQRLSSKNNDAEAERPRDAAKPTVNAISVALHRAPSDLNFVVRWKRKLERASHHDPVSPALH</sequence>
<dbReference type="Proteomes" id="UP000319004">
    <property type="component" value="Chromosome"/>
</dbReference>
<dbReference type="RefSeq" id="WP_145388877.1">
    <property type="nucleotide sequence ID" value="NZ_CP037423.1"/>
</dbReference>
<protein>
    <submittedName>
        <fullName evidence="2">Uncharacterized protein</fullName>
    </submittedName>
</protein>
<dbReference type="KEGG" id="snep:Enr13x_44240"/>
<dbReference type="Gene3D" id="3.30.70.1430">
    <property type="entry name" value="Multidrug efflux transporter AcrB pore domain"/>
    <property type="match status" value="1"/>
</dbReference>
<evidence type="ECO:0000313" key="3">
    <source>
        <dbReference type="Proteomes" id="UP000319004"/>
    </source>
</evidence>
<keyword evidence="3" id="KW-1185">Reference proteome</keyword>
<reference evidence="2 3" key="1">
    <citation type="submission" date="2019-03" db="EMBL/GenBank/DDBJ databases">
        <title>Deep-cultivation of Planctomycetes and their phenomic and genomic characterization uncovers novel biology.</title>
        <authorList>
            <person name="Wiegand S."/>
            <person name="Jogler M."/>
            <person name="Boedeker C."/>
            <person name="Pinto D."/>
            <person name="Vollmers J."/>
            <person name="Rivas-Marin E."/>
            <person name="Kohn T."/>
            <person name="Peeters S.H."/>
            <person name="Heuer A."/>
            <person name="Rast P."/>
            <person name="Oberbeckmann S."/>
            <person name="Bunk B."/>
            <person name="Jeske O."/>
            <person name="Meyerdierks A."/>
            <person name="Storesund J.E."/>
            <person name="Kallscheuer N."/>
            <person name="Luecker S."/>
            <person name="Lage O.M."/>
            <person name="Pohl T."/>
            <person name="Merkel B.J."/>
            <person name="Hornburger P."/>
            <person name="Mueller R.-W."/>
            <person name="Bruemmer F."/>
            <person name="Labrenz M."/>
            <person name="Spormann A.M."/>
            <person name="Op den Camp H."/>
            <person name="Overmann J."/>
            <person name="Amann R."/>
            <person name="Jetten M.S.M."/>
            <person name="Mascher T."/>
            <person name="Medema M.H."/>
            <person name="Devos D.P."/>
            <person name="Kaster A.-K."/>
            <person name="Ovreas L."/>
            <person name="Rohde M."/>
            <person name="Galperin M.Y."/>
            <person name="Jogler C."/>
        </authorList>
    </citation>
    <scope>NUCLEOTIDE SEQUENCE [LARGE SCALE GENOMIC DNA]</scope>
    <source>
        <strain evidence="2 3">Enr13</strain>
    </source>
</reference>
<organism evidence="2 3">
    <name type="scientific">Stieleria neptunia</name>
    <dbReference type="NCBI Taxonomy" id="2527979"/>
    <lineage>
        <taxon>Bacteria</taxon>
        <taxon>Pseudomonadati</taxon>
        <taxon>Planctomycetota</taxon>
        <taxon>Planctomycetia</taxon>
        <taxon>Pirellulales</taxon>
        <taxon>Pirellulaceae</taxon>
        <taxon>Stieleria</taxon>
    </lineage>
</organism>
<feature type="region of interest" description="Disordered" evidence="1">
    <location>
        <begin position="76"/>
        <end position="98"/>
    </location>
</feature>
<name>A0A518HUM5_9BACT</name>
<dbReference type="OrthoDB" id="9798415at2"/>